<dbReference type="Gene3D" id="3.15.10.30">
    <property type="entry name" value="Haemolymph juvenile hormone binding protein"/>
    <property type="match status" value="1"/>
</dbReference>
<dbReference type="GO" id="GO:0005615">
    <property type="term" value="C:extracellular space"/>
    <property type="evidence" value="ECO:0007669"/>
    <property type="project" value="TreeGrafter"/>
</dbReference>
<name>A0A1W7R7S7_AEDAL</name>
<protein>
    <submittedName>
        <fullName evidence="5">Putative hemolymph juvenile hormone binding protein</fullName>
    </submittedName>
</protein>
<dbReference type="InterPro" id="IPR038606">
    <property type="entry name" value="To_sf"/>
</dbReference>
<proteinExistence type="inferred from homology"/>
<dbReference type="VEuPathDB" id="VectorBase:AALF003570"/>
<feature type="chain" id="PRO_5013162374" evidence="4">
    <location>
        <begin position="22"/>
        <end position="247"/>
    </location>
</feature>
<dbReference type="RefSeq" id="XP_019561185.3">
    <property type="nucleotide sequence ID" value="XM_019705640.4"/>
</dbReference>
<evidence type="ECO:0000256" key="4">
    <source>
        <dbReference type="SAM" id="SignalP"/>
    </source>
</evidence>
<organism evidence="5">
    <name type="scientific">Aedes albopictus</name>
    <name type="common">Asian tiger mosquito</name>
    <name type="synonym">Stegomyia albopicta</name>
    <dbReference type="NCBI Taxonomy" id="7160"/>
    <lineage>
        <taxon>Eukaryota</taxon>
        <taxon>Metazoa</taxon>
        <taxon>Ecdysozoa</taxon>
        <taxon>Arthropoda</taxon>
        <taxon>Hexapoda</taxon>
        <taxon>Insecta</taxon>
        <taxon>Pterygota</taxon>
        <taxon>Neoptera</taxon>
        <taxon>Endopterygota</taxon>
        <taxon>Diptera</taxon>
        <taxon>Nematocera</taxon>
        <taxon>Culicoidea</taxon>
        <taxon>Culicidae</taxon>
        <taxon>Culicinae</taxon>
        <taxon>Aedini</taxon>
        <taxon>Aedes</taxon>
        <taxon>Stegomyia</taxon>
    </lineage>
</organism>
<dbReference type="GO" id="GO:0007623">
    <property type="term" value="P:circadian rhythm"/>
    <property type="evidence" value="ECO:0007669"/>
    <property type="project" value="UniProtKB-ARBA"/>
</dbReference>
<reference evidence="5" key="1">
    <citation type="submission" date="2016-03" db="EMBL/GenBank/DDBJ databases">
        <title>RNAseq analyses of the sensorial organs of adult female Aedes albopictus.</title>
        <authorList>
            <person name="Fabrizio L."/>
            <person name="Ribeiro J.M."/>
            <person name="Arca B."/>
        </authorList>
    </citation>
    <scope>NUCLEOTIDE SEQUENCE</scope>
</reference>
<dbReference type="OrthoDB" id="8179031at2759"/>
<dbReference type="FunFam" id="3.15.10.30:FF:000001">
    <property type="entry name" value="Takeout-like protein 1"/>
    <property type="match status" value="1"/>
</dbReference>
<evidence type="ECO:0000256" key="1">
    <source>
        <dbReference type="ARBA" id="ARBA00022729"/>
    </source>
</evidence>
<evidence type="ECO:0000256" key="3">
    <source>
        <dbReference type="ARBA" id="ARBA00060902"/>
    </source>
</evidence>
<dbReference type="VEuPathDB" id="VectorBase:AALFPA_064830"/>
<dbReference type="EMBL" id="GEHC01000455">
    <property type="protein sequence ID" value="JAV47190.1"/>
    <property type="molecule type" value="Transcribed_RNA"/>
</dbReference>
<dbReference type="VEuPathDB" id="VectorBase:AALC636_037178"/>
<dbReference type="PANTHER" id="PTHR11008">
    <property type="entry name" value="PROTEIN TAKEOUT-LIKE PROTEIN"/>
    <property type="match status" value="1"/>
</dbReference>
<keyword evidence="1 4" id="KW-0732">Signal</keyword>
<dbReference type="Pfam" id="PF06585">
    <property type="entry name" value="JHBP"/>
    <property type="match status" value="1"/>
</dbReference>
<feature type="signal peptide" evidence="4">
    <location>
        <begin position="1"/>
        <end position="21"/>
    </location>
</feature>
<evidence type="ECO:0000313" key="5">
    <source>
        <dbReference type="EMBL" id="JAV47190.1"/>
    </source>
</evidence>
<dbReference type="SMART" id="SM00700">
    <property type="entry name" value="JHBP"/>
    <property type="match status" value="1"/>
</dbReference>
<dbReference type="OMA" id="KGQFDMK"/>
<keyword evidence="2" id="KW-0090">Biological rhythms</keyword>
<sequence>MKAISVILLIGVVLRIEPIHGVIPPTIQVCRRSNPDISKCITDSVNALRPRLATGRISDEFSIPPLEPLALASVNMDRGAEFKATFSNLLVNGPSKFQVDNLKVNLDKLTFDFNIYLPRLSFRGKYDLKIKLLLLNIAGKGDLNGVLENSRARVKLFCERYDRDGKAFMRAKRLAVKIQIEKGQFDMKDLFNGDAVLSQVGNQFINDNSRLFLDELTPGLERSLSETFKNTANEILQLATMDEIFPA</sequence>
<dbReference type="KEGG" id="aalb:109429639"/>
<evidence type="ECO:0000256" key="2">
    <source>
        <dbReference type="ARBA" id="ARBA00023108"/>
    </source>
</evidence>
<dbReference type="InterPro" id="IPR010562">
    <property type="entry name" value="Haemolymph_juvenile_hormone-bd"/>
</dbReference>
<accession>A0A1W7R7S7</accession>
<dbReference type="GeneID" id="109429639"/>
<dbReference type="PANTHER" id="PTHR11008:SF39">
    <property type="entry name" value="CIRCADIAN CLOCK-CONTROLLED PROTEIN-LIKE PROTEIN"/>
    <property type="match status" value="1"/>
</dbReference>
<comment type="similarity">
    <text evidence="3">Belongs to the TO family.</text>
</comment>
<dbReference type="AlphaFoldDB" id="A0A1W7R7S7"/>